<proteinExistence type="predicted"/>
<accession>A0A7G9S4R8</accession>
<keyword evidence="2" id="KW-1185">Reference proteome</keyword>
<evidence type="ECO:0000313" key="2">
    <source>
        <dbReference type="Proteomes" id="UP000515934"/>
    </source>
</evidence>
<reference evidence="1 2" key="1">
    <citation type="submission" date="2020-08" db="EMBL/GenBank/DDBJ databases">
        <title>Genome sequence of Leucobacter denitrificans KACC 14055T.</title>
        <authorList>
            <person name="Hyun D.-W."/>
            <person name="Bae J.-W."/>
        </authorList>
    </citation>
    <scope>NUCLEOTIDE SEQUENCE [LARGE SCALE GENOMIC DNA]</scope>
    <source>
        <strain evidence="1 2">KACC 14055</strain>
    </source>
</reference>
<dbReference type="AlphaFoldDB" id="A0A7G9S4R8"/>
<dbReference type="RefSeq" id="WP_187555313.1">
    <property type="nucleotide sequence ID" value="NZ_CP060716.1"/>
</dbReference>
<organism evidence="1 2">
    <name type="scientific">Leucobacter denitrificans</name>
    <dbReference type="NCBI Taxonomy" id="683042"/>
    <lineage>
        <taxon>Bacteria</taxon>
        <taxon>Bacillati</taxon>
        <taxon>Actinomycetota</taxon>
        <taxon>Actinomycetes</taxon>
        <taxon>Micrococcales</taxon>
        <taxon>Microbacteriaceae</taxon>
        <taxon>Leucobacter</taxon>
    </lineage>
</organism>
<name>A0A7G9S4R8_9MICO</name>
<sequence>MTDAVRRERCAEVAAAVMVLIPSILEGRGDPDKLANALPAVQRIQTVIDAGSAGIDDERYLAWLRVAPANIRALGDAVEAGDADAAFAAFRDPSGGLHLLSAGCEGCVGW</sequence>
<dbReference type="KEGG" id="ldn:H9L06_00080"/>
<evidence type="ECO:0000313" key="1">
    <source>
        <dbReference type="EMBL" id="QNN62843.1"/>
    </source>
</evidence>
<protein>
    <submittedName>
        <fullName evidence="1">Uncharacterized protein</fullName>
    </submittedName>
</protein>
<dbReference type="Proteomes" id="UP000515934">
    <property type="component" value="Chromosome"/>
</dbReference>
<gene>
    <name evidence="1" type="ORF">H9L06_00080</name>
</gene>
<dbReference type="EMBL" id="CP060716">
    <property type="protein sequence ID" value="QNN62843.1"/>
    <property type="molecule type" value="Genomic_DNA"/>
</dbReference>